<dbReference type="PROSITE" id="PS50041">
    <property type="entry name" value="C_TYPE_LECTIN_2"/>
    <property type="match status" value="1"/>
</dbReference>
<reference evidence="8" key="3">
    <citation type="submission" date="2025-09" db="UniProtKB">
        <authorList>
            <consortium name="Ensembl"/>
        </authorList>
    </citation>
    <scope>IDENTIFICATION</scope>
</reference>
<evidence type="ECO:0000256" key="5">
    <source>
        <dbReference type="SAM" id="SignalP"/>
    </source>
</evidence>
<dbReference type="PROSITE" id="PS50026">
    <property type="entry name" value="EGF_3"/>
    <property type="match status" value="2"/>
</dbReference>
<dbReference type="Pfam" id="PF00059">
    <property type="entry name" value="Lectin_C"/>
    <property type="match status" value="1"/>
</dbReference>
<organism evidence="8 9">
    <name type="scientific">Ciona intestinalis</name>
    <name type="common">Transparent sea squirt</name>
    <name type="synonym">Ascidia intestinalis</name>
    <dbReference type="NCBI Taxonomy" id="7719"/>
    <lineage>
        <taxon>Eukaryota</taxon>
        <taxon>Metazoa</taxon>
        <taxon>Chordata</taxon>
        <taxon>Tunicata</taxon>
        <taxon>Ascidiacea</taxon>
        <taxon>Phlebobranchia</taxon>
        <taxon>Cionidae</taxon>
        <taxon>Ciona</taxon>
    </lineage>
</organism>
<evidence type="ECO:0000313" key="8">
    <source>
        <dbReference type="Ensembl" id="ENSCINP00000020407.3"/>
    </source>
</evidence>
<reference evidence="8" key="2">
    <citation type="submission" date="2025-08" db="UniProtKB">
        <authorList>
            <consortium name="Ensembl"/>
        </authorList>
    </citation>
    <scope>IDENTIFICATION</scope>
</reference>
<evidence type="ECO:0000256" key="3">
    <source>
        <dbReference type="ARBA" id="ARBA00023157"/>
    </source>
</evidence>
<comment type="caution">
    <text evidence="4">Lacks conserved residue(s) required for the propagation of feature annotation.</text>
</comment>
<dbReference type="CDD" id="cd00037">
    <property type="entry name" value="CLECT"/>
    <property type="match status" value="1"/>
</dbReference>
<feature type="domain" description="EGF-like" evidence="6">
    <location>
        <begin position="182"/>
        <end position="214"/>
    </location>
</feature>
<evidence type="ECO:0000259" key="6">
    <source>
        <dbReference type="PROSITE" id="PS50026"/>
    </source>
</evidence>
<feature type="domain" description="C-type lectin" evidence="7">
    <location>
        <begin position="28"/>
        <end position="182"/>
    </location>
</feature>
<dbReference type="InParanoid" id="F6QFD6"/>
<dbReference type="InterPro" id="IPR051022">
    <property type="entry name" value="Notch_Cell-Fate_Det"/>
</dbReference>
<dbReference type="InterPro" id="IPR016186">
    <property type="entry name" value="C-type_lectin-like/link_sf"/>
</dbReference>
<dbReference type="AlphaFoldDB" id="F6QFD6"/>
<dbReference type="InterPro" id="IPR016187">
    <property type="entry name" value="CTDL_fold"/>
</dbReference>
<reference evidence="9" key="1">
    <citation type="journal article" date="2002" name="Science">
        <title>The draft genome of Ciona intestinalis: insights into chordate and vertebrate origins.</title>
        <authorList>
            <person name="Dehal P."/>
            <person name="Satou Y."/>
            <person name="Campbell R.K."/>
            <person name="Chapman J."/>
            <person name="Degnan B."/>
            <person name="De Tomaso A."/>
            <person name="Davidson B."/>
            <person name="Di Gregorio A."/>
            <person name="Gelpke M."/>
            <person name="Goodstein D.M."/>
            <person name="Harafuji N."/>
            <person name="Hastings K.E."/>
            <person name="Ho I."/>
            <person name="Hotta K."/>
            <person name="Huang W."/>
            <person name="Kawashima T."/>
            <person name="Lemaire P."/>
            <person name="Martinez D."/>
            <person name="Meinertzhagen I.A."/>
            <person name="Necula S."/>
            <person name="Nonaka M."/>
            <person name="Putnam N."/>
            <person name="Rash S."/>
            <person name="Saiga H."/>
            <person name="Satake M."/>
            <person name="Terry A."/>
            <person name="Yamada L."/>
            <person name="Wang H.G."/>
            <person name="Awazu S."/>
            <person name="Azumi K."/>
            <person name="Boore J."/>
            <person name="Branno M."/>
            <person name="Chin-Bow S."/>
            <person name="DeSantis R."/>
            <person name="Doyle S."/>
            <person name="Francino P."/>
            <person name="Keys D.N."/>
            <person name="Haga S."/>
            <person name="Hayashi H."/>
            <person name="Hino K."/>
            <person name="Imai K.S."/>
            <person name="Inaba K."/>
            <person name="Kano S."/>
            <person name="Kobayashi K."/>
            <person name="Kobayashi M."/>
            <person name="Lee B.I."/>
            <person name="Makabe K.W."/>
            <person name="Manohar C."/>
            <person name="Matassi G."/>
            <person name="Medina M."/>
            <person name="Mochizuki Y."/>
            <person name="Mount S."/>
            <person name="Morishita T."/>
            <person name="Miura S."/>
            <person name="Nakayama A."/>
            <person name="Nishizaka S."/>
            <person name="Nomoto H."/>
            <person name="Ohta F."/>
            <person name="Oishi K."/>
            <person name="Rigoutsos I."/>
            <person name="Sano M."/>
            <person name="Sasaki A."/>
            <person name="Sasakura Y."/>
            <person name="Shoguchi E."/>
            <person name="Shin-i T."/>
            <person name="Spagnuolo A."/>
            <person name="Stainier D."/>
            <person name="Suzuki M.M."/>
            <person name="Tassy O."/>
            <person name="Takatori N."/>
            <person name="Tokuoka M."/>
            <person name="Yagi K."/>
            <person name="Yoshizaki F."/>
            <person name="Wada S."/>
            <person name="Zhang C."/>
            <person name="Hyatt P.D."/>
            <person name="Larimer F."/>
            <person name="Detter C."/>
            <person name="Doggett N."/>
            <person name="Glavina T."/>
            <person name="Hawkins T."/>
            <person name="Richardson P."/>
            <person name="Lucas S."/>
            <person name="Kohara Y."/>
            <person name="Levine M."/>
            <person name="Satoh N."/>
            <person name="Rokhsar D.S."/>
        </authorList>
    </citation>
    <scope>NUCLEOTIDE SEQUENCE [LARGE SCALE GENOMIC DNA]</scope>
</reference>
<dbReference type="Pfam" id="PF00008">
    <property type="entry name" value="EGF"/>
    <property type="match status" value="2"/>
</dbReference>
<keyword evidence="1 4" id="KW-0245">EGF-like domain</keyword>
<evidence type="ECO:0000256" key="1">
    <source>
        <dbReference type="ARBA" id="ARBA00022536"/>
    </source>
</evidence>
<dbReference type="SUPFAM" id="SSF57196">
    <property type="entry name" value="EGF/Laminin"/>
    <property type="match status" value="2"/>
</dbReference>
<dbReference type="PANTHER" id="PTHR24049">
    <property type="entry name" value="CRUMBS FAMILY MEMBER"/>
    <property type="match status" value="1"/>
</dbReference>
<evidence type="ECO:0000313" key="9">
    <source>
        <dbReference type="Proteomes" id="UP000008144"/>
    </source>
</evidence>
<dbReference type="InterPro" id="IPR000742">
    <property type="entry name" value="EGF"/>
</dbReference>
<dbReference type="Gene3D" id="3.10.100.10">
    <property type="entry name" value="Mannose-Binding Protein A, subunit A"/>
    <property type="match status" value="1"/>
</dbReference>
<evidence type="ECO:0000256" key="4">
    <source>
        <dbReference type="PROSITE-ProRule" id="PRU00076"/>
    </source>
</evidence>
<evidence type="ECO:0000256" key="2">
    <source>
        <dbReference type="ARBA" id="ARBA00022737"/>
    </source>
</evidence>
<proteinExistence type="predicted"/>
<dbReference type="CDD" id="cd00054">
    <property type="entry name" value="EGF_CA"/>
    <property type="match status" value="2"/>
</dbReference>
<evidence type="ECO:0000259" key="7">
    <source>
        <dbReference type="PROSITE" id="PS50041"/>
    </source>
</evidence>
<feature type="disulfide bond" evidence="4">
    <location>
        <begin position="186"/>
        <end position="196"/>
    </location>
</feature>
<keyword evidence="5" id="KW-0732">Signal</keyword>
<evidence type="ECO:0008006" key="10">
    <source>
        <dbReference type="Google" id="ProtNLM"/>
    </source>
</evidence>
<keyword evidence="2" id="KW-0677">Repeat</keyword>
<accession>F6QFD6</accession>
<keyword evidence="3 4" id="KW-1015">Disulfide bond</keyword>
<dbReference type="SUPFAM" id="SSF56436">
    <property type="entry name" value="C-type lectin-like"/>
    <property type="match status" value="1"/>
</dbReference>
<dbReference type="HOGENOM" id="CLU_1113467_0_0_1"/>
<dbReference type="InterPro" id="IPR001304">
    <property type="entry name" value="C-type_lectin-like"/>
</dbReference>
<protein>
    <recommendedName>
        <fullName evidence="10">C-type lectin domain-containing protein</fullName>
    </recommendedName>
</protein>
<feature type="signal peptide" evidence="5">
    <location>
        <begin position="1"/>
        <end position="19"/>
    </location>
</feature>
<feature type="chain" id="PRO_5003339845" description="C-type lectin domain-containing protein" evidence="5">
    <location>
        <begin position="20"/>
        <end position="250"/>
    </location>
</feature>
<keyword evidence="9" id="KW-1185">Reference proteome</keyword>
<sequence>MFNKLFIVSVWMLITQCYGQGPVTIVPYNGIELKFYAIRKTYEQAKTACESDNAQLVVVKSQAMQDIITPHLDSTISYIAWGQYDYGVGYWMGLRKLAGANIHDYKALDGTNYVNKPAYTNWNNVEPNALKSQLACAYMCPYNNVYGINGAYNWFTDSAFPNVSKGGWWTFHCTQKNYYICQRAFCATNPCRYGSCVALATSYKCNCDPGYSGSLCGDDLCSPQPCQNGGSCNRVPGNYTCSCLNGFVGR</sequence>
<dbReference type="Gene3D" id="2.10.25.10">
    <property type="entry name" value="Laminin"/>
    <property type="match status" value="2"/>
</dbReference>
<feature type="domain" description="EGF-like" evidence="6">
    <location>
        <begin position="217"/>
        <end position="250"/>
    </location>
</feature>
<dbReference type="Proteomes" id="UP000008144">
    <property type="component" value="Unassembled WGS sequence"/>
</dbReference>
<dbReference type="SMART" id="SM00181">
    <property type="entry name" value="EGF"/>
    <property type="match status" value="2"/>
</dbReference>
<dbReference type="STRING" id="7719.ENSCINP00000020407"/>
<name>F6QFD6_CIOIN</name>
<dbReference type="SMART" id="SM00034">
    <property type="entry name" value="CLECT"/>
    <property type="match status" value="1"/>
</dbReference>
<dbReference type="Ensembl" id="ENSCINT00000020407.3">
    <property type="protein sequence ID" value="ENSCINP00000020407.3"/>
    <property type="gene ID" value="ENSCING00000010240.3"/>
</dbReference>